<dbReference type="PATRIC" id="fig|1341181.4.peg.2605"/>
<protein>
    <submittedName>
        <fullName evidence="1">Putative heavy metal transport (Copper)/detoxification protein</fullName>
    </submittedName>
</protein>
<evidence type="ECO:0000313" key="1">
    <source>
        <dbReference type="EMBL" id="ESU26672.1"/>
    </source>
</evidence>
<organism evidence="1 2">
    <name type="scientific">Flavobacterium limnosediminis JC2902</name>
    <dbReference type="NCBI Taxonomy" id="1341181"/>
    <lineage>
        <taxon>Bacteria</taxon>
        <taxon>Pseudomonadati</taxon>
        <taxon>Bacteroidota</taxon>
        <taxon>Flavobacteriia</taxon>
        <taxon>Flavobacteriales</taxon>
        <taxon>Flavobacteriaceae</taxon>
        <taxon>Flavobacterium</taxon>
    </lineage>
</organism>
<proteinExistence type="predicted"/>
<name>V6SK97_9FLAO</name>
<accession>V6SK97</accession>
<gene>
    <name evidence="1" type="ORF">FLJC2902T_26470</name>
</gene>
<reference evidence="1 2" key="1">
    <citation type="submission" date="2013-08" db="EMBL/GenBank/DDBJ databases">
        <title>Flavobacterium limnosediminis JC2902 genome sequencing.</title>
        <authorList>
            <person name="Lee K."/>
            <person name="Yi H."/>
            <person name="Park S."/>
            <person name="Chun J."/>
        </authorList>
    </citation>
    <scope>NUCLEOTIDE SEQUENCE [LARGE SCALE GENOMIC DNA]</scope>
    <source>
        <strain evidence="1 2">JC2902</strain>
    </source>
</reference>
<sequence length="41" mass="4540">MKLLNQILMGIIMIFSLGSMEAQVKNTKTETVKVYGNCGMC</sequence>
<evidence type="ECO:0000313" key="2">
    <source>
        <dbReference type="Proteomes" id="UP000018004"/>
    </source>
</evidence>
<dbReference type="Proteomes" id="UP000018004">
    <property type="component" value="Unassembled WGS sequence"/>
</dbReference>
<comment type="caution">
    <text evidence="1">The sequence shown here is derived from an EMBL/GenBank/DDBJ whole genome shotgun (WGS) entry which is preliminary data.</text>
</comment>
<keyword evidence="2" id="KW-1185">Reference proteome</keyword>
<dbReference type="AlphaFoldDB" id="V6SK97"/>
<dbReference type="EMBL" id="AVGG01000018">
    <property type="protein sequence ID" value="ESU26672.1"/>
    <property type="molecule type" value="Genomic_DNA"/>
</dbReference>